<proteinExistence type="predicted"/>
<dbReference type="Proteomes" id="UP000515202">
    <property type="component" value="Unplaced"/>
</dbReference>
<sequence>MGPGHHVKTPSNVPKLKMQKTLKIRWEVEKGRGPSHWKSPEELAASSWETELCNDCGSGSLRAWLPDTRKETPLVGPEWQCCGWFEARRRIQSCRESCRIWDLPGVAQERATPFPSLAHLEHKPDEDAEHQAEADVRMVVNDELLAEERVTFRPPAESHGSGRAAAGRARTLRSGAAAQTSPAPARSARRPAALTPAGLAPKNFWGPPPSSVRPRPRRPEPPPAAAPSPAAARTPPAERSAPPPARLTLAPLGTLRGWA</sequence>
<accession>A0A6P6C5V7</accession>
<feature type="region of interest" description="Disordered" evidence="1">
    <location>
        <begin position="149"/>
        <end position="259"/>
    </location>
</feature>
<dbReference type="AlphaFoldDB" id="A0A6P6C5V7"/>
<dbReference type="OrthoDB" id="10676644at2759"/>
<evidence type="ECO:0000256" key="1">
    <source>
        <dbReference type="SAM" id="MobiDB-lite"/>
    </source>
</evidence>
<evidence type="ECO:0000313" key="3">
    <source>
        <dbReference type="RefSeq" id="XP_023382737.1"/>
    </source>
</evidence>
<dbReference type="KEGG" id="pvp:111735458"/>
<name>A0A6P6C5V7_PTEVA</name>
<feature type="compositionally biased region" description="Low complexity" evidence="1">
    <location>
        <begin position="157"/>
        <end position="197"/>
    </location>
</feature>
<dbReference type="GeneID" id="111735458"/>
<feature type="non-terminal residue" evidence="3">
    <location>
        <position position="259"/>
    </location>
</feature>
<keyword evidence="2" id="KW-1185">Reference proteome</keyword>
<protein>
    <submittedName>
        <fullName evidence="3">60S ribosomal protein L22-like</fullName>
    </submittedName>
</protein>
<evidence type="ECO:0000313" key="2">
    <source>
        <dbReference type="Proteomes" id="UP000515202"/>
    </source>
</evidence>
<gene>
    <name evidence="3" type="primary">LOC111735458</name>
</gene>
<feature type="compositionally biased region" description="Low complexity" evidence="1">
    <location>
        <begin position="227"/>
        <end position="259"/>
    </location>
</feature>
<dbReference type="RefSeq" id="XP_023382737.1">
    <property type="nucleotide sequence ID" value="XM_023526969.1"/>
</dbReference>
<reference evidence="3" key="1">
    <citation type="submission" date="2025-08" db="UniProtKB">
        <authorList>
            <consortium name="RefSeq"/>
        </authorList>
    </citation>
    <scope>IDENTIFICATION</scope>
    <source>
        <tissue evidence="3">Kidney</tissue>
    </source>
</reference>
<organism evidence="2 3">
    <name type="scientific">Pteropus vampyrus</name>
    <name type="common">Large flying fox</name>
    <dbReference type="NCBI Taxonomy" id="132908"/>
    <lineage>
        <taxon>Eukaryota</taxon>
        <taxon>Metazoa</taxon>
        <taxon>Chordata</taxon>
        <taxon>Craniata</taxon>
        <taxon>Vertebrata</taxon>
        <taxon>Euteleostomi</taxon>
        <taxon>Mammalia</taxon>
        <taxon>Eutheria</taxon>
        <taxon>Laurasiatheria</taxon>
        <taxon>Chiroptera</taxon>
        <taxon>Yinpterochiroptera</taxon>
        <taxon>Pteropodoidea</taxon>
        <taxon>Pteropodidae</taxon>
        <taxon>Pteropodinae</taxon>
        <taxon>Pteropus</taxon>
    </lineage>
</organism>